<evidence type="ECO:0000256" key="4">
    <source>
        <dbReference type="ARBA" id="ARBA00023186"/>
    </source>
</evidence>
<keyword evidence="4 5" id="KW-0143">Chaperone</keyword>
<accession>A0ABS1IYS3</accession>
<dbReference type="Gene3D" id="3.30.70.790">
    <property type="entry name" value="UreE, C-terminal domain"/>
    <property type="match status" value="1"/>
</dbReference>
<gene>
    <name evidence="5" type="primary">ureE</name>
    <name evidence="7" type="ORF">JJN12_03325</name>
</gene>
<dbReference type="CDD" id="cd00571">
    <property type="entry name" value="UreE"/>
    <property type="match status" value="1"/>
</dbReference>
<dbReference type="InterPro" id="IPR012406">
    <property type="entry name" value="UreE"/>
</dbReference>
<evidence type="ECO:0000256" key="2">
    <source>
        <dbReference type="ARBA" id="ARBA00022490"/>
    </source>
</evidence>
<feature type="domain" description="UreE urease accessory N-terminal" evidence="6">
    <location>
        <begin position="6"/>
        <end position="70"/>
    </location>
</feature>
<evidence type="ECO:0000259" key="6">
    <source>
        <dbReference type="SMART" id="SM00988"/>
    </source>
</evidence>
<keyword evidence="8" id="KW-1185">Reference proteome</keyword>
<comment type="subcellular location">
    <subcellularLocation>
        <location evidence="1 5">Cytoplasm</location>
    </subcellularLocation>
</comment>
<protein>
    <recommendedName>
        <fullName evidence="5">Urease accessory protein UreE</fullName>
    </recommendedName>
</protein>
<evidence type="ECO:0000256" key="1">
    <source>
        <dbReference type="ARBA" id="ARBA00004496"/>
    </source>
</evidence>
<dbReference type="RefSeq" id="WP_208428365.1">
    <property type="nucleotide sequence ID" value="NZ_JAEPRJ010000001.1"/>
</dbReference>
<dbReference type="InterPro" id="IPR007864">
    <property type="entry name" value="UreE_C_dom"/>
</dbReference>
<keyword evidence="2 5" id="KW-0963">Cytoplasm</keyword>
<sequence length="166" mass="18477">MIFTKISGNLKDDASVKSKHIETAMVKSDDLSKVILRVKSDHGNEFGIRLSDDEKLENGSYFIIDEGHILALSVIPEEMIIIAPKDINDMGIIAHTLGNLHKPVQVRDGKISLLYDPVVEVNLKKMGTPFCIEKVQLEEALHYANLSSDGAHKHEGEGHKEHPHTH</sequence>
<dbReference type="SUPFAM" id="SSF69737">
    <property type="entry name" value="Urease metallochaperone UreE, C-terminal domain"/>
    <property type="match status" value="1"/>
</dbReference>
<evidence type="ECO:0000313" key="8">
    <source>
        <dbReference type="Proteomes" id="UP000604730"/>
    </source>
</evidence>
<comment type="similarity">
    <text evidence="5">Belongs to the UreE family.</text>
</comment>
<reference evidence="7 8" key="1">
    <citation type="submission" date="2021-01" db="EMBL/GenBank/DDBJ databases">
        <title>Isolation and description of Catonella massiliensis sp. nov., a novel Catonella species, isolated from a stable periodontitis subject.</title>
        <authorList>
            <person name="Antezack A."/>
            <person name="Boxberger M."/>
            <person name="La Scola B."/>
            <person name="Monnet-Corti V."/>
        </authorList>
    </citation>
    <scope>NUCLEOTIDE SEQUENCE [LARGE SCALE GENOMIC DNA]</scope>
    <source>
        <strain evidence="7 8">Marseille-Q4567</strain>
    </source>
</reference>
<dbReference type="InterPro" id="IPR036118">
    <property type="entry name" value="UreE_N_sf"/>
</dbReference>
<evidence type="ECO:0000256" key="3">
    <source>
        <dbReference type="ARBA" id="ARBA00022596"/>
    </source>
</evidence>
<evidence type="ECO:0000313" key="7">
    <source>
        <dbReference type="EMBL" id="MBK5896819.1"/>
    </source>
</evidence>
<dbReference type="HAMAP" id="MF_00822">
    <property type="entry name" value="UreE"/>
    <property type="match status" value="1"/>
</dbReference>
<dbReference type="Pfam" id="PF05194">
    <property type="entry name" value="UreE_C"/>
    <property type="match status" value="1"/>
</dbReference>
<comment type="caution">
    <text evidence="7">The sequence shown here is derived from an EMBL/GenBank/DDBJ whole genome shotgun (WGS) entry which is preliminary data.</text>
</comment>
<name>A0ABS1IYS3_9FIRM</name>
<evidence type="ECO:0000256" key="5">
    <source>
        <dbReference type="HAMAP-Rule" id="MF_00822"/>
    </source>
</evidence>
<comment type="function">
    <text evidence="5">Involved in urease metallocenter assembly. Binds nickel. Probably functions as a nickel donor during metallocenter assembly.</text>
</comment>
<keyword evidence="3 5" id="KW-0533">Nickel</keyword>
<dbReference type="SMART" id="SM00988">
    <property type="entry name" value="UreE_N"/>
    <property type="match status" value="1"/>
</dbReference>
<proteinExistence type="inferred from homology"/>
<dbReference type="SUPFAM" id="SSF69287">
    <property type="entry name" value="Urease metallochaperone UreE, N-terminal domain"/>
    <property type="match status" value="1"/>
</dbReference>
<dbReference type="InterPro" id="IPR004029">
    <property type="entry name" value="UreE_N"/>
</dbReference>
<dbReference type="PIRSF" id="PIRSF036402">
    <property type="entry name" value="Ureas_acces_UreE"/>
    <property type="match status" value="1"/>
</dbReference>
<organism evidence="7 8">
    <name type="scientific">Catonella massiliensis</name>
    <dbReference type="NCBI Taxonomy" id="2799636"/>
    <lineage>
        <taxon>Bacteria</taxon>
        <taxon>Bacillati</taxon>
        <taxon>Bacillota</taxon>
        <taxon>Clostridia</taxon>
        <taxon>Lachnospirales</taxon>
        <taxon>Lachnospiraceae</taxon>
        <taxon>Catonella</taxon>
    </lineage>
</organism>
<dbReference type="Proteomes" id="UP000604730">
    <property type="component" value="Unassembled WGS sequence"/>
</dbReference>
<dbReference type="Gene3D" id="2.60.260.20">
    <property type="entry name" value="Urease metallochaperone UreE, N-terminal domain"/>
    <property type="match status" value="1"/>
</dbReference>
<dbReference type="Pfam" id="PF02814">
    <property type="entry name" value="UreE_N"/>
    <property type="match status" value="1"/>
</dbReference>
<dbReference type="EMBL" id="JAEPRJ010000001">
    <property type="protein sequence ID" value="MBK5896819.1"/>
    <property type="molecule type" value="Genomic_DNA"/>
</dbReference>